<dbReference type="STRING" id="1071381.G8BMQ6"/>
<dbReference type="eggNOG" id="ENOG502RXV1">
    <property type="taxonomic scope" value="Eukaryota"/>
</dbReference>
<dbReference type="GeneID" id="11532576"/>
<feature type="compositionally biased region" description="Low complexity" evidence="1">
    <location>
        <begin position="349"/>
        <end position="370"/>
    </location>
</feature>
<evidence type="ECO:0008006" key="6">
    <source>
        <dbReference type="Google" id="ProtNLM"/>
    </source>
</evidence>
<accession>G8BMQ6</accession>
<evidence type="ECO:0000259" key="3">
    <source>
        <dbReference type="PROSITE" id="PS51294"/>
    </source>
</evidence>
<dbReference type="OMA" id="RCTITSD"/>
<dbReference type="OrthoDB" id="2143914at2759"/>
<dbReference type="InterPro" id="IPR009057">
    <property type="entry name" value="Homeodomain-like_sf"/>
</dbReference>
<dbReference type="Proteomes" id="UP000005666">
    <property type="component" value="Chromosome 1"/>
</dbReference>
<evidence type="ECO:0000259" key="2">
    <source>
        <dbReference type="PROSITE" id="PS50090"/>
    </source>
</evidence>
<dbReference type="PROSITE" id="PS50090">
    <property type="entry name" value="MYB_LIKE"/>
    <property type="match status" value="1"/>
</dbReference>
<feature type="domain" description="Myb-like" evidence="2">
    <location>
        <begin position="68"/>
        <end position="118"/>
    </location>
</feature>
<dbReference type="Pfam" id="PF13921">
    <property type="entry name" value="Myb_DNA-bind_6"/>
    <property type="match status" value="1"/>
</dbReference>
<feature type="domain" description="HTH myb-type" evidence="3">
    <location>
        <begin position="68"/>
        <end position="122"/>
    </location>
</feature>
<keyword evidence="5" id="KW-1185">Reference proteome</keyword>
<feature type="compositionally biased region" description="Polar residues" evidence="1">
    <location>
        <begin position="7"/>
        <end position="22"/>
    </location>
</feature>
<dbReference type="Gene3D" id="1.10.10.60">
    <property type="entry name" value="Homeodomain-like"/>
    <property type="match status" value="1"/>
</dbReference>
<protein>
    <recommendedName>
        <fullName evidence="6">Myb-like domain-containing protein</fullName>
    </recommendedName>
</protein>
<feature type="region of interest" description="Disordered" evidence="1">
    <location>
        <begin position="1"/>
        <end position="80"/>
    </location>
</feature>
<dbReference type="KEGG" id="tpf:TPHA_0A00990"/>
<proteinExistence type="predicted"/>
<evidence type="ECO:0000256" key="1">
    <source>
        <dbReference type="SAM" id="MobiDB-lite"/>
    </source>
</evidence>
<feature type="region of interest" description="Disordered" evidence="1">
    <location>
        <begin position="436"/>
        <end position="458"/>
    </location>
</feature>
<feature type="region of interest" description="Disordered" evidence="1">
    <location>
        <begin position="504"/>
        <end position="590"/>
    </location>
</feature>
<evidence type="ECO:0000313" key="5">
    <source>
        <dbReference type="Proteomes" id="UP000005666"/>
    </source>
</evidence>
<feature type="compositionally biased region" description="Low complexity" evidence="1">
    <location>
        <begin position="571"/>
        <end position="589"/>
    </location>
</feature>
<dbReference type="AlphaFoldDB" id="G8BMQ6"/>
<dbReference type="EMBL" id="HE612856">
    <property type="protein sequence ID" value="CCE61184.1"/>
    <property type="molecule type" value="Genomic_DNA"/>
</dbReference>
<dbReference type="InterPro" id="IPR001005">
    <property type="entry name" value="SANT/Myb"/>
</dbReference>
<feature type="region of interest" description="Disordered" evidence="1">
    <location>
        <begin position="345"/>
        <end position="371"/>
    </location>
</feature>
<dbReference type="SMART" id="SM00717">
    <property type="entry name" value="SANT"/>
    <property type="match status" value="2"/>
</dbReference>
<name>G8BMQ6_TETPH</name>
<dbReference type="PROSITE" id="PS51294">
    <property type="entry name" value="HTH_MYB"/>
    <property type="match status" value="1"/>
</dbReference>
<feature type="region of interest" description="Disordered" evidence="1">
    <location>
        <begin position="153"/>
        <end position="187"/>
    </location>
</feature>
<dbReference type="InterPro" id="IPR017930">
    <property type="entry name" value="Myb_dom"/>
</dbReference>
<dbReference type="CDD" id="cd00167">
    <property type="entry name" value="SANT"/>
    <property type="match status" value="2"/>
</dbReference>
<organism evidence="4 5">
    <name type="scientific">Tetrapisispora phaffii (strain ATCC 24235 / CBS 4417 / NBRC 1672 / NRRL Y-8282 / UCD 70-5)</name>
    <name type="common">Yeast</name>
    <name type="synonym">Fabospora phaffii</name>
    <dbReference type="NCBI Taxonomy" id="1071381"/>
    <lineage>
        <taxon>Eukaryota</taxon>
        <taxon>Fungi</taxon>
        <taxon>Dikarya</taxon>
        <taxon>Ascomycota</taxon>
        <taxon>Saccharomycotina</taxon>
        <taxon>Saccharomycetes</taxon>
        <taxon>Saccharomycetales</taxon>
        <taxon>Saccharomycetaceae</taxon>
        <taxon>Tetrapisispora</taxon>
    </lineage>
</organism>
<sequence>MGLPKATTVSNMSHHGSLSLMSNHPHPTVHAMHQGAVLGPAQQASADTASSKKKPKPRKEAAEEAENADSKNPSSWDPQDDILLRHLKEVKKMGWKDISQYFQNRTPNACQFRWRRLKSGNLKSNKTAILNINEYNIDISSIPVSQTEKSSAKETKEKLTCKPAQQARTTKSPKNMQPGTHFDNVSPAIEISPSSNNVTENHGISPMYHNTLPQQQNHFTHTNTTAQNLNFDNINGTATKFAKPRSMSHTATRPSNFAQQHAYSTTTVNGHHAYQSNTTAASTELSPDEEKVGFVPKVFVRSRRSSFAHPTNNLIGQNMLSPPTILNNTSVTLSTVMNLALNGSKSRKNSFSTRSRRSSFNISSTTTSRRPSLVMAPNSATVAFGPSGVVSPNSNTVLSTPTSRRTSIAVPYHRQPSSGALGSVNGNFMDLPQHLKRSQNSSQPSPPALSIRGSFSSNTPDWNAENDKLLIEAVSKHLSFSDISNLLPNKSIQEIKWRMNVLSSENTPSSSAGSPYNPSDSPKKSLEQTDDSSTTPIDHNTFGEDDDEGESAINDSDSPDYHMLQRETSASSKEVSPNSVYSSSSVNANKLSGSINDVRSVSINASSISSLPPNSVNSQIPSNIKQLPNINNIVQDMV</sequence>
<gene>
    <name evidence="4" type="primary">TPHA0A00990</name>
    <name evidence="4" type="ordered locus">TPHA_0A00990</name>
</gene>
<reference evidence="4 5" key="1">
    <citation type="journal article" date="2011" name="Proc. Natl. Acad. Sci. U.S.A.">
        <title>Evolutionary erosion of yeast sex chromosomes by mating-type switching accidents.</title>
        <authorList>
            <person name="Gordon J.L."/>
            <person name="Armisen D."/>
            <person name="Proux-Wera E."/>
            <person name="Oheigeartaigh S.S."/>
            <person name="Byrne K.P."/>
            <person name="Wolfe K.H."/>
        </authorList>
    </citation>
    <scope>NUCLEOTIDE SEQUENCE [LARGE SCALE GENOMIC DNA]</scope>
    <source>
        <strain evidence="5">ATCC 24235 / CBS 4417 / NBRC 1672 / NRRL Y-8282 / UCD 70-5</strain>
    </source>
</reference>
<feature type="compositionally biased region" description="Polar residues" evidence="1">
    <location>
        <begin position="166"/>
        <end position="178"/>
    </location>
</feature>
<dbReference type="HOGENOM" id="CLU_018984_1_0_1"/>
<dbReference type="SUPFAM" id="SSF46689">
    <property type="entry name" value="Homeodomain-like"/>
    <property type="match status" value="1"/>
</dbReference>
<feature type="compositionally biased region" description="Polar residues" evidence="1">
    <location>
        <begin position="504"/>
        <end position="520"/>
    </location>
</feature>
<evidence type="ECO:0000313" key="4">
    <source>
        <dbReference type="EMBL" id="CCE61184.1"/>
    </source>
</evidence>
<dbReference type="RefSeq" id="XP_003683618.1">
    <property type="nucleotide sequence ID" value="XM_003683570.1"/>
</dbReference>